<dbReference type="GO" id="GO:0003677">
    <property type="term" value="F:DNA binding"/>
    <property type="evidence" value="ECO:0007669"/>
    <property type="project" value="UniProtKB-KW"/>
</dbReference>
<evidence type="ECO:0000313" key="6">
    <source>
        <dbReference type="Proteomes" id="UP000663937"/>
    </source>
</evidence>
<keyword evidence="1" id="KW-0805">Transcription regulation</keyword>
<dbReference type="FunFam" id="1.10.10.10:FF:000079">
    <property type="entry name" value="GntR family transcriptional regulator"/>
    <property type="match status" value="1"/>
</dbReference>
<evidence type="ECO:0000313" key="5">
    <source>
        <dbReference type="EMBL" id="QTE30921.1"/>
    </source>
</evidence>
<dbReference type="PANTHER" id="PTHR44846:SF1">
    <property type="entry name" value="MANNOSYL-D-GLYCERATE TRANSPORT_METABOLISM SYSTEM REPRESSOR MNGR-RELATED"/>
    <property type="match status" value="1"/>
</dbReference>
<dbReference type="SUPFAM" id="SSF46785">
    <property type="entry name" value="Winged helix' DNA-binding domain"/>
    <property type="match status" value="1"/>
</dbReference>
<keyword evidence="3" id="KW-0804">Transcription</keyword>
<dbReference type="AlphaFoldDB" id="A0A8A4ZHQ2"/>
<protein>
    <submittedName>
        <fullName evidence="5">GntR family transcriptional regulator</fullName>
    </submittedName>
</protein>
<dbReference type="EMBL" id="CP071868">
    <property type="protein sequence ID" value="QTE30921.1"/>
    <property type="molecule type" value="Genomic_DNA"/>
</dbReference>
<accession>A0A8A4ZHQ2</accession>
<dbReference type="InterPro" id="IPR028978">
    <property type="entry name" value="Chorismate_lyase_/UTRA_dom_sf"/>
</dbReference>
<dbReference type="InterPro" id="IPR050679">
    <property type="entry name" value="Bact_HTH_transcr_reg"/>
</dbReference>
<dbReference type="InterPro" id="IPR036388">
    <property type="entry name" value="WH-like_DNA-bd_sf"/>
</dbReference>
<organism evidence="5 6">
    <name type="scientific">Pengzhenrongella sicca</name>
    <dbReference type="NCBI Taxonomy" id="2819238"/>
    <lineage>
        <taxon>Bacteria</taxon>
        <taxon>Bacillati</taxon>
        <taxon>Actinomycetota</taxon>
        <taxon>Actinomycetes</taxon>
        <taxon>Micrococcales</taxon>
        <taxon>Pengzhenrongella</taxon>
    </lineage>
</organism>
<gene>
    <name evidence="5" type="ORF">J4E96_08350</name>
</gene>
<dbReference type="InterPro" id="IPR000524">
    <property type="entry name" value="Tscrpt_reg_HTH_GntR"/>
</dbReference>
<dbReference type="Gene3D" id="3.40.1410.10">
    <property type="entry name" value="Chorismate lyase-like"/>
    <property type="match status" value="1"/>
</dbReference>
<dbReference type="SMART" id="SM00345">
    <property type="entry name" value="HTH_GNTR"/>
    <property type="match status" value="1"/>
</dbReference>
<dbReference type="InterPro" id="IPR036390">
    <property type="entry name" value="WH_DNA-bd_sf"/>
</dbReference>
<keyword evidence="6" id="KW-1185">Reference proteome</keyword>
<reference evidence="5" key="1">
    <citation type="submission" date="2021-03" db="EMBL/GenBank/DDBJ databases">
        <title>Pengzhenrongella sicca gen. nov., sp. nov., a new member of suborder Micrococcineae isolated from High-Arctic tundra soil.</title>
        <authorList>
            <person name="Peng F."/>
        </authorList>
    </citation>
    <scope>NUCLEOTIDE SEQUENCE</scope>
    <source>
        <strain evidence="5">LRZ-2</strain>
    </source>
</reference>
<evidence type="ECO:0000256" key="1">
    <source>
        <dbReference type="ARBA" id="ARBA00023015"/>
    </source>
</evidence>
<evidence type="ECO:0000256" key="3">
    <source>
        <dbReference type="ARBA" id="ARBA00023163"/>
    </source>
</evidence>
<dbReference type="SUPFAM" id="SSF64288">
    <property type="entry name" value="Chorismate lyase-like"/>
    <property type="match status" value="1"/>
</dbReference>
<keyword evidence="2" id="KW-0238">DNA-binding</keyword>
<dbReference type="SMART" id="SM00866">
    <property type="entry name" value="UTRA"/>
    <property type="match status" value="1"/>
</dbReference>
<dbReference type="Proteomes" id="UP000663937">
    <property type="component" value="Chromosome"/>
</dbReference>
<dbReference type="Pfam" id="PF07702">
    <property type="entry name" value="UTRA"/>
    <property type="match status" value="1"/>
</dbReference>
<dbReference type="CDD" id="cd07377">
    <property type="entry name" value="WHTH_GntR"/>
    <property type="match status" value="1"/>
</dbReference>
<evidence type="ECO:0000256" key="2">
    <source>
        <dbReference type="ARBA" id="ARBA00023125"/>
    </source>
</evidence>
<dbReference type="Gene3D" id="1.10.10.10">
    <property type="entry name" value="Winged helix-like DNA-binding domain superfamily/Winged helix DNA-binding domain"/>
    <property type="match status" value="1"/>
</dbReference>
<evidence type="ECO:0000259" key="4">
    <source>
        <dbReference type="PROSITE" id="PS50949"/>
    </source>
</evidence>
<feature type="domain" description="HTH gntR-type" evidence="4">
    <location>
        <begin position="19"/>
        <end position="87"/>
    </location>
</feature>
<dbReference type="RefSeq" id="WP_227425298.1">
    <property type="nucleotide sequence ID" value="NZ_CP071868.1"/>
</dbReference>
<dbReference type="InterPro" id="IPR011663">
    <property type="entry name" value="UTRA"/>
</dbReference>
<dbReference type="GO" id="GO:0003700">
    <property type="term" value="F:DNA-binding transcription factor activity"/>
    <property type="evidence" value="ECO:0007669"/>
    <property type="project" value="InterPro"/>
</dbReference>
<dbReference type="PRINTS" id="PR00035">
    <property type="entry name" value="HTHGNTR"/>
</dbReference>
<dbReference type="Pfam" id="PF00392">
    <property type="entry name" value="GntR"/>
    <property type="match status" value="1"/>
</dbReference>
<dbReference type="PANTHER" id="PTHR44846">
    <property type="entry name" value="MANNOSYL-D-GLYCERATE TRANSPORT/METABOLISM SYSTEM REPRESSOR MNGR-RELATED"/>
    <property type="match status" value="1"/>
</dbReference>
<proteinExistence type="predicted"/>
<dbReference type="GO" id="GO:0045892">
    <property type="term" value="P:negative regulation of DNA-templated transcription"/>
    <property type="evidence" value="ECO:0007669"/>
    <property type="project" value="TreeGrafter"/>
</dbReference>
<name>A0A8A4ZHQ2_9MICO</name>
<dbReference type="KEGG" id="psic:J4E96_08350"/>
<sequence>MRSDEAVPAVEALERDSAVPLYAQLEEILRAQIAAGQWQANQRVPSENELNKLYGLSRMTARGVLTTLVNDGLLFRVPGKGTFLAPTKISAVSPAYRGVREQLEAMGYETRTTVLGVSLERPASTVRDRLRLDPNQAVYAIHRLRSVQDEPISLHHSFVPAALAPGLDAHDTGAEQLCVVLEKHYGLEMKRVEENLEASSATAAEAGLLAMRAHQPVLQLEDTIADGTGRVFEYSRIIFRGDKIRLRFDYDL</sequence>
<dbReference type="PROSITE" id="PS50949">
    <property type="entry name" value="HTH_GNTR"/>
    <property type="match status" value="1"/>
</dbReference>